<proteinExistence type="predicted"/>
<dbReference type="AlphaFoldDB" id="A0A8J7IF14"/>
<comment type="caution">
    <text evidence="2">The sequence shown here is derived from an EMBL/GenBank/DDBJ whole genome shotgun (WGS) entry which is preliminary data.</text>
</comment>
<sequence>MNNDPVQDLIDQLKLMRVELGDVKKRQLTEERLKHLQAALEDNATEIAGVQNAAAQGGFEGAERLTYNLSNIAGQIERKVDNAVRSLSEARKEASSTILARRRNVHLFMLFSALTGLATGALLSLIVFDYYLERDFKDTVQLMGWDWSCTQRDGFISDQDNGKFCVFQIEQ</sequence>
<keyword evidence="1" id="KW-1133">Transmembrane helix</keyword>
<gene>
    <name evidence="2" type="ORF">H1D41_18110</name>
</gene>
<name>A0A8J7IF14_9RHOB</name>
<keyword evidence="3" id="KW-1185">Reference proteome</keyword>
<organism evidence="2 3">
    <name type="scientific">Halocynthiibacter styelae</name>
    <dbReference type="NCBI Taxonomy" id="2761955"/>
    <lineage>
        <taxon>Bacteria</taxon>
        <taxon>Pseudomonadati</taxon>
        <taxon>Pseudomonadota</taxon>
        <taxon>Alphaproteobacteria</taxon>
        <taxon>Rhodobacterales</taxon>
        <taxon>Paracoccaceae</taxon>
        <taxon>Halocynthiibacter</taxon>
    </lineage>
</organism>
<keyword evidence="1" id="KW-0812">Transmembrane</keyword>
<dbReference type="RefSeq" id="WP_228850247.1">
    <property type="nucleotide sequence ID" value="NZ_JADCKQ010000026.1"/>
</dbReference>
<keyword evidence="1" id="KW-0472">Membrane</keyword>
<feature type="transmembrane region" description="Helical" evidence="1">
    <location>
        <begin position="107"/>
        <end position="128"/>
    </location>
</feature>
<dbReference type="EMBL" id="JADCKQ010000026">
    <property type="protein sequence ID" value="MBI1495554.1"/>
    <property type="molecule type" value="Genomic_DNA"/>
</dbReference>
<evidence type="ECO:0000313" key="3">
    <source>
        <dbReference type="Proteomes" id="UP000640583"/>
    </source>
</evidence>
<dbReference type="Proteomes" id="UP000640583">
    <property type="component" value="Unassembled WGS sequence"/>
</dbReference>
<reference evidence="2" key="1">
    <citation type="submission" date="2020-10" db="EMBL/GenBank/DDBJ databases">
        <title>Paenihalocynthiibacter styelae gen. nov., sp. nov., isolated from stalked sea squirt Styela clava.</title>
        <authorList>
            <person name="Kim Y.-O."/>
            <person name="Yoon J.-H."/>
        </authorList>
    </citation>
    <scope>NUCLEOTIDE SEQUENCE</scope>
    <source>
        <strain evidence="2">MYP1-1</strain>
    </source>
</reference>
<accession>A0A8J7IF14</accession>
<evidence type="ECO:0000256" key="1">
    <source>
        <dbReference type="SAM" id="Phobius"/>
    </source>
</evidence>
<evidence type="ECO:0000313" key="2">
    <source>
        <dbReference type="EMBL" id="MBI1495554.1"/>
    </source>
</evidence>
<protein>
    <submittedName>
        <fullName evidence="2">Uncharacterized protein</fullName>
    </submittedName>
</protein>